<evidence type="ECO:0000313" key="1">
    <source>
        <dbReference type="EMBL" id="UOQ70701.1"/>
    </source>
</evidence>
<sequence length="76" mass="8880">MMNSRYKTLKDAFYLGLPNGNVRPLRNPKKDLMAIFPQQSRQIEKYAKDNKLDFNDSRELAFIVNYANSLQKGPEQ</sequence>
<dbReference type="AlphaFoldDB" id="A0A8T9Q2K1"/>
<dbReference type="EMBL" id="CP095046">
    <property type="protein sequence ID" value="UOQ70701.1"/>
    <property type="molecule type" value="Genomic_DNA"/>
</dbReference>
<proteinExistence type="predicted"/>
<gene>
    <name evidence="1" type="ORF">MUN79_18635</name>
</gene>
<protein>
    <submittedName>
        <fullName evidence="1">Uncharacterized protein</fullName>
    </submittedName>
</protein>
<evidence type="ECO:0000313" key="2">
    <source>
        <dbReference type="Proteomes" id="UP000831796"/>
    </source>
</evidence>
<reference evidence="1" key="1">
    <citation type="submission" date="2022-04" db="EMBL/GenBank/DDBJ databases">
        <title>Hymenobacter sp. isolated from the air.</title>
        <authorList>
            <person name="Won M."/>
            <person name="Lee C.-M."/>
            <person name="Woen H.-Y."/>
            <person name="Kwon S.-W."/>
        </authorList>
    </citation>
    <scope>NUCLEOTIDE SEQUENCE</scope>
    <source>
        <strain evidence="1">5116S-3</strain>
    </source>
</reference>
<organism evidence="1 2">
    <name type="scientific">Hymenobacter cellulosilyticus</name>
    <dbReference type="NCBI Taxonomy" id="2932248"/>
    <lineage>
        <taxon>Bacteria</taxon>
        <taxon>Pseudomonadati</taxon>
        <taxon>Bacteroidota</taxon>
        <taxon>Cytophagia</taxon>
        <taxon>Cytophagales</taxon>
        <taxon>Hymenobacteraceae</taxon>
        <taxon>Hymenobacter</taxon>
    </lineage>
</organism>
<name>A0A8T9Q2K1_9BACT</name>
<keyword evidence="2" id="KW-1185">Reference proteome</keyword>
<dbReference type="Proteomes" id="UP000831796">
    <property type="component" value="Chromosome"/>
</dbReference>
<dbReference type="RefSeq" id="WP_244674119.1">
    <property type="nucleotide sequence ID" value="NZ_CP095046.1"/>
</dbReference>
<accession>A0A8T9Q2K1</accession>
<dbReference type="KEGG" id="hcu:MUN79_18635"/>